<evidence type="ECO:0000259" key="7">
    <source>
        <dbReference type="SMART" id="SM00385"/>
    </source>
</evidence>
<dbReference type="InterPro" id="IPR006671">
    <property type="entry name" value="Cyclin_N"/>
</dbReference>
<keyword evidence="2" id="KW-0132">Cell division</keyword>
<keyword evidence="9" id="KW-1185">Reference proteome</keyword>
<dbReference type="CDD" id="cd20543">
    <property type="entry name" value="CYCLIN_AtCycD-like_rpt1"/>
    <property type="match status" value="1"/>
</dbReference>
<dbReference type="InterPro" id="IPR039361">
    <property type="entry name" value="Cyclin"/>
</dbReference>
<dbReference type="InterPro" id="IPR013763">
    <property type="entry name" value="Cyclin-like_dom"/>
</dbReference>
<evidence type="ECO:0000256" key="4">
    <source>
        <dbReference type="ARBA" id="ARBA00023306"/>
    </source>
</evidence>
<reference evidence="10" key="2">
    <citation type="submission" date="2025-08" db="UniProtKB">
        <authorList>
            <consortium name="RefSeq"/>
        </authorList>
    </citation>
    <scope>IDENTIFICATION</scope>
    <source>
        <tissue evidence="10">Leaf</tissue>
    </source>
</reference>
<dbReference type="Proteomes" id="UP000515123">
    <property type="component" value="Linkage group 15"/>
</dbReference>
<dbReference type="PANTHER" id="PTHR10177">
    <property type="entry name" value="CYCLINS"/>
    <property type="match status" value="1"/>
</dbReference>
<dbReference type="SMART" id="SM00385">
    <property type="entry name" value="CYCLIN"/>
    <property type="match status" value="1"/>
</dbReference>
<name>A0A6P5GFI6_ANACO</name>
<reference evidence="9" key="1">
    <citation type="journal article" date="2015" name="Nat. Genet.">
        <title>The pineapple genome and the evolution of CAM photosynthesis.</title>
        <authorList>
            <person name="Ming R."/>
            <person name="VanBuren R."/>
            <person name="Wai C.M."/>
            <person name="Tang H."/>
            <person name="Schatz M.C."/>
            <person name="Bowers J.E."/>
            <person name="Lyons E."/>
            <person name="Wang M.L."/>
            <person name="Chen J."/>
            <person name="Biggers E."/>
            <person name="Zhang J."/>
            <person name="Huang L."/>
            <person name="Zhang L."/>
            <person name="Miao W."/>
            <person name="Zhang J."/>
            <person name="Ye Z."/>
            <person name="Miao C."/>
            <person name="Lin Z."/>
            <person name="Wang H."/>
            <person name="Zhou H."/>
            <person name="Yim W.C."/>
            <person name="Priest H.D."/>
            <person name="Zheng C."/>
            <person name="Woodhouse M."/>
            <person name="Edger P.P."/>
            <person name="Guyot R."/>
            <person name="Guo H.B."/>
            <person name="Guo H."/>
            <person name="Zheng G."/>
            <person name="Singh R."/>
            <person name="Sharma A."/>
            <person name="Min X."/>
            <person name="Zheng Y."/>
            <person name="Lee H."/>
            <person name="Gurtowski J."/>
            <person name="Sedlazeck F.J."/>
            <person name="Harkess A."/>
            <person name="McKain M.R."/>
            <person name="Liao Z."/>
            <person name="Fang J."/>
            <person name="Liu J."/>
            <person name="Zhang X."/>
            <person name="Zhang Q."/>
            <person name="Hu W."/>
            <person name="Qin Y."/>
            <person name="Wang K."/>
            <person name="Chen L.Y."/>
            <person name="Shirley N."/>
            <person name="Lin Y.R."/>
            <person name="Liu L.Y."/>
            <person name="Hernandez A.G."/>
            <person name="Wright C.L."/>
            <person name="Bulone V."/>
            <person name="Tuskan G.A."/>
            <person name="Heath K."/>
            <person name="Zee F."/>
            <person name="Moore P.H."/>
            <person name="Sunkar R."/>
            <person name="Leebens-Mack J.H."/>
            <person name="Mockler T."/>
            <person name="Bennetzen J.L."/>
            <person name="Freeling M."/>
            <person name="Sankoff D."/>
            <person name="Paterson A.H."/>
            <person name="Zhu X."/>
            <person name="Yang X."/>
            <person name="Smith J.A."/>
            <person name="Cushman J.C."/>
            <person name="Paull R.E."/>
            <person name="Yu Q."/>
        </authorList>
    </citation>
    <scope>NUCLEOTIDE SEQUENCE [LARGE SCALE GENOMIC DNA]</scope>
    <source>
        <strain evidence="9">cv. F153</strain>
    </source>
</reference>
<sequence length="395" mass="43032">MALSPSDPSSASSNLLLLCAEDADDVASWEPHDPDPHPHPIVSTPTSPSPSPSPAPFDGDEWRAPDDRHVSVMLAAEPHHSPRPDYLSRLRDRSLDATSRHDAVNWILKVCELYRFRPVTPCLAVSYLDRFLSSRALPGGGEGWATELVSVASVWVAAKMEETQVPGLLELQTAEEGPRRVFDPRTVRRMELLLMSALAWRMRSPTPFDYLPHFAPRRPPLPPLLLARASSLVLNAHRVVDFLGYRASEIAASAVLCAAREIGDSSPGCDGDELATSLAKWVSKDVVRGCRQLMEEYLIDTCPSAHRRLKPIPEPEPEPEPEPTPPPSPVGVLDAAAAACGSCDTQKSSPSAAPPPFPEKEPEPARDEPPPSKRRRLAESRCTARIDTGEDGSCS</sequence>
<dbReference type="Gramene" id="Aco003789.1.mrna1">
    <property type="protein sequence ID" value="Aco003789.1.mrna1"/>
    <property type="gene ID" value="Aco003789.1.path1"/>
</dbReference>
<evidence type="ECO:0000256" key="6">
    <source>
        <dbReference type="SAM" id="MobiDB-lite"/>
    </source>
</evidence>
<evidence type="ECO:0000256" key="1">
    <source>
        <dbReference type="ARBA" id="ARBA00009065"/>
    </source>
</evidence>
<feature type="compositionally biased region" description="Basic and acidic residues" evidence="6">
    <location>
        <begin position="358"/>
        <end position="388"/>
    </location>
</feature>
<protein>
    <submittedName>
        <fullName evidence="10">Cyclin-D2-1-like</fullName>
    </submittedName>
</protein>
<dbReference type="CDD" id="cd20544">
    <property type="entry name" value="CYCLIN_AtCycD-like_rpt2"/>
    <property type="match status" value="1"/>
</dbReference>
<dbReference type="InterPro" id="IPR036915">
    <property type="entry name" value="Cyclin-like_sf"/>
</dbReference>
<dbReference type="Pfam" id="PF00134">
    <property type="entry name" value="Cyclin_N"/>
    <property type="match status" value="1"/>
</dbReference>
<feature type="region of interest" description="Disordered" evidence="6">
    <location>
        <begin position="26"/>
        <end position="62"/>
    </location>
</feature>
<dbReference type="FunFam" id="1.10.472.10:FF:000060">
    <property type="entry name" value="D6-type cyclin"/>
    <property type="match status" value="1"/>
</dbReference>
<evidence type="ECO:0000259" key="8">
    <source>
        <dbReference type="SMART" id="SM01332"/>
    </source>
</evidence>
<comment type="similarity">
    <text evidence="1">Belongs to the cyclin family. Cyclin D subfamily.</text>
</comment>
<keyword evidence="4" id="KW-0131">Cell cycle</keyword>
<dbReference type="Gene3D" id="1.10.472.10">
    <property type="entry name" value="Cyclin-like"/>
    <property type="match status" value="2"/>
</dbReference>
<evidence type="ECO:0000313" key="10">
    <source>
        <dbReference type="RefSeq" id="XP_020104125.1"/>
    </source>
</evidence>
<dbReference type="SUPFAM" id="SSF47954">
    <property type="entry name" value="Cyclin-like"/>
    <property type="match status" value="1"/>
</dbReference>
<feature type="region of interest" description="Disordered" evidence="6">
    <location>
        <begin position="308"/>
        <end position="395"/>
    </location>
</feature>
<dbReference type="OrthoDB" id="5590282at2759"/>
<accession>A0A6P5GFI6</accession>
<evidence type="ECO:0000256" key="2">
    <source>
        <dbReference type="ARBA" id="ARBA00022618"/>
    </source>
</evidence>
<feature type="domain" description="Cyclin C-terminal" evidence="8">
    <location>
        <begin position="205"/>
        <end position="328"/>
    </location>
</feature>
<dbReference type="Pfam" id="PF02984">
    <property type="entry name" value="Cyclin_C"/>
    <property type="match status" value="1"/>
</dbReference>
<dbReference type="AlphaFoldDB" id="A0A6P5GFI6"/>
<keyword evidence="3 5" id="KW-0195">Cyclin</keyword>
<dbReference type="SMART" id="SM01332">
    <property type="entry name" value="Cyclin_C"/>
    <property type="match status" value="1"/>
</dbReference>
<proteinExistence type="inferred from homology"/>
<dbReference type="GeneID" id="109721114"/>
<evidence type="ECO:0000313" key="9">
    <source>
        <dbReference type="Proteomes" id="UP000515123"/>
    </source>
</evidence>
<dbReference type="InterPro" id="IPR004367">
    <property type="entry name" value="Cyclin_C-dom"/>
</dbReference>
<dbReference type="RefSeq" id="XP_020104125.1">
    <property type="nucleotide sequence ID" value="XM_020248536.1"/>
</dbReference>
<feature type="domain" description="Cyclin-like" evidence="7">
    <location>
        <begin position="105"/>
        <end position="196"/>
    </location>
</feature>
<evidence type="ECO:0000256" key="3">
    <source>
        <dbReference type="ARBA" id="ARBA00023127"/>
    </source>
</evidence>
<dbReference type="GO" id="GO:0051301">
    <property type="term" value="P:cell division"/>
    <property type="evidence" value="ECO:0007669"/>
    <property type="project" value="UniProtKB-KW"/>
</dbReference>
<gene>
    <name evidence="10" type="primary">LOC109721114</name>
</gene>
<evidence type="ECO:0000256" key="5">
    <source>
        <dbReference type="RuleBase" id="RU000383"/>
    </source>
</evidence>
<organism evidence="9 10">
    <name type="scientific">Ananas comosus</name>
    <name type="common">Pineapple</name>
    <name type="synonym">Ananas ananas</name>
    <dbReference type="NCBI Taxonomy" id="4615"/>
    <lineage>
        <taxon>Eukaryota</taxon>
        <taxon>Viridiplantae</taxon>
        <taxon>Streptophyta</taxon>
        <taxon>Embryophyta</taxon>
        <taxon>Tracheophyta</taxon>
        <taxon>Spermatophyta</taxon>
        <taxon>Magnoliopsida</taxon>
        <taxon>Liliopsida</taxon>
        <taxon>Poales</taxon>
        <taxon>Bromeliaceae</taxon>
        <taxon>Bromelioideae</taxon>
        <taxon>Ananas</taxon>
    </lineage>
</organism>